<feature type="region of interest" description="Disordered" evidence="6">
    <location>
        <begin position="1"/>
        <end position="241"/>
    </location>
</feature>
<comment type="subcellular location">
    <subcellularLocation>
        <location evidence="1">Membrane</location>
        <topology evidence="1">Multi-pass membrane protein</topology>
    </subcellularLocation>
</comment>
<organism evidence="9 10">
    <name type="scientific">Trichosporon asahii var. asahii (strain CBS 8904)</name>
    <name type="common">Yeast</name>
    <dbReference type="NCBI Taxonomy" id="1220162"/>
    <lineage>
        <taxon>Eukaryota</taxon>
        <taxon>Fungi</taxon>
        <taxon>Dikarya</taxon>
        <taxon>Basidiomycota</taxon>
        <taxon>Agaricomycotina</taxon>
        <taxon>Tremellomycetes</taxon>
        <taxon>Trichosporonales</taxon>
        <taxon>Trichosporonaceae</taxon>
        <taxon>Trichosporon</taxon>
    </lineage>
</organism>
<feature type="compositionally biased region" description="Basic and acidic residues" evidence="6">
    <location>
        <begin position="58"/>
        <end position="68"/>
    </location>
</feature>
<feature type="compositionally biased region" description="Basic and acidic residues" evidence="6">
    <location>
        <begin position="100"/>
        <end position="112"/>
    </location>
</feature>
<dbReference type="InParanoid" id="K1VNQ3"/>
<dbReference type="EMBL" id="AMBO01000391">
    <property type="protein sequence ID" value="EKC98307.1"/>
    <property type="molecule type" value="Genomic_DNA"/>
</dbReference>
<feature type="region of interest" description="Disordered" evidence="6">
    <location>
        <begin position="307"/>
        <end position="348"/>
    </location>
</feature>
<protein>
    <recommendedName>
        <fullName evidence="8">Amino acid transporter transmembrane domain-containing protein</fullName>
    </recommendedName>
</protein>
<feature type="compositionally biased region" description="Low complexity" evidence="6">
    <location>
        <begin position="71"/>
        <end position="80"/>
    </location>
</feature>
<dbReference type="Proteomes" id="UP000006757">
    <property type="component" value="Unassembled WGS sequence"/>
</dbReference>
<dbReference type="PANTHER" id="PTHR22950:SF666">
    <property type="entry name" value="VACUOLAR AMINO ACID TRANSPORTER 4"/>
    <property type="match status" value="1"/>
</dbReference>
<feature type="compositionally biased region" description="Polar residues" evidence="6">
    <location>
        <begin position="19"/>
        <end position="36"/>
    </location>
</feature>
<keyword evidence="4 7" id="KW-1133">Transmembrane helix</keyword>
<evidence type="ECO:0000259" key="8">
    <source>
        <dbReference type="Pfam" id="PF01490"/>
    </source>
</evidence>
<evidence type="ECO:0000256" key="2">
    <source>
        <dbReference type="ARBA" id="ARBA00008066"/>
    </source>
</evidence>
<evidence type="ECO:0000313" key="10">
    <source>
        <dbReference type="Proteomes" id="UP000006757"/>
    </source>
</evidence>
<dbReference type="eggNOG" id="KOG1304">
    <property type="taxonomic scope" value="Eukaryota"/>
</dbReference>
<comment type="caution">
    <text evidence="9">The sequence shown here is derived from an EMBL/GenBank/DDBJ whole genome shotgun (WGS) entry which is preliminary data.</text>
</comment>
<dbReference type="FunCoup" id="K1VNQ3">
    <property type="interactions" value="48"/>
</dbReference>
<feature type="compositionally biased region" description="Basic and acidic residues" evidence="6">
    <location>
        <begin position="210"/>
        <end position="222"/>
    </location>
</feature>
<feature type="domain" description="Amino acid transporter transmembrane" evidence="8">
    <location>
        <begin position="504"/>
        <end position="677"/>
    </location>
</feature>
<evidence type="ECO:0000256" key="3">
    <source>
        <dbReference type="ARBA" id="ARBA00022692"/>
    </source>
</evidence>
<keyword evidence="5 7" id="KW-0472">Membrane</keyword>
<keyword evidence="10" id="KW-1185">Reference proteome</keyword>
<dbReference type="Pfam" id="PF01490">
    <property type="entry name" value="Aa_trans"/>
    <property type="match status" value="2"/>
</dbReference>
<evidence type="ECO:0000256" key="1">
    <source>
        <dbReference type="ARBA" id="ARBA00004141"/>
    </source>
</evidence>
<dbReference type="InterPro" id="IPR013057">
    <property type="entry name" value="AA_transpt_TM"/>
</dbReference>
<sequence length="698" mass="75902">MASPRNISKSPRPSDDSEQALSSSVARAQASGSLTVGTPPLPQIPRREISNSFQARTVAERSSAKGEEPASSGSSLSGLGNKAALPAQPTSSNLTASLTLDKDHNHNKDPVDRTGTPDLDGTLTPQPDESAFSAVAGVPDEEKAKVLRRHLVSAEERTSNAPTPSAKLSPAASPGPSSRNEDPGESAITRRSDGDDDPFPIPYDAPGGDVTHEVYKWQQDHQRTRRSSRAQSFSHADRSAIIDPQLAQMKEPGGFRRNFVVARAQERGVEEPPMIRNFVDFLFLYGHFAGEDLDEDEDIDDEDDHAIAEEGRGVSRVAGSSRDATERTPLLRSRSSTRRPTRPGQGTASLTQAVLMASSAPAFCSWARPSTMEVLPDGWTLTPDIGGALYGKYMRDTILFSITVSQIGFVAAYTIFIAENLQALLLSVSDCKWNVPIGTLIFGQLLLFLPLAMIRNLAKLSGTALVADAFILVGRCCRRYAVQSRQLPAADWHFGLCVRGHRTEPQKFPRALSAVMFVVAVLFAGFGVLGYAAYGSDVQTVVLTNLPQDQKFVQVSQFLYSIAILLSIPLQLFPAVRIMETGLFSRSGKHNPRVKWQKNIFRAGTVLFCSMLSWAGSSELDKFVSLIGSFACIPLCFIYPPMLHLKACARTRTEKALDYLLIAFGVIVGLYTTVQTIRSLFDSSSSELPRSGKCDNPH</sequence>
<dbReference type="AlphaFoldDB" id="K1VNQ3"/>
<feature type="domain" description="Amino acid transporter transmembrane" evidence="8">
    <location>
        <begin position="384"/>
        <end position="478"/>
    </location>
</feature>
<dbReference type="HOGENOM" id="CLU_009646_3_0_1"/>
<dbReference type="GO" id="GO:0015179">
    <property type="term" value="F:L-amino acid transmembrane transporter activity"/>
    <property type="evidence" value="ECO:0007669"/>
    <property type="project" value="TreeGrafter"/>
</dbReference>
<gene>
    <name evidence="9" type="ORF">A1Q2_07321</name>
</gene>
<evidence type="ECO:0000313" key="9">
    <source>
        <dbReference type="EMBL" id="EKC98307.1"/>
    </source>
</evidence>
<evidence type="ECO:0000256" key="4">
    <source>
        <dbReference type="ARBA" id="ARBA00022989"/>
    </source>
</evidence>
<accession>K1VNQ3</accession>
<reference evidence="9 10" key="1">
    <citation type="journal article" date="2012" name="Eukaryot. Cell">
        <title>Genome sequence of the Trichosporon asahii environmental strain CBS 8904.</title>
        <authorList>
            <person name="Yang R.Y."/>
            <person name="Li H.T."/>
            <person name="Zhu H."/>
            <person name="Zhou G.P."/>
            <person name="Wang M."/>
            <person name="Wang L."/>
        </authorList>
    </citation>
    <scope>NUCLEOTIDE SEQUENCE [LARGE SCALE GENOMIC DNA]</scope>
    <source>
        <strain evidence="9 10">CBS 8904</strain>
    </source>
</reference>
<feature type="transmembrane region" description="Helical" evidence="7">
    <location>
        <begin position="511"/>
        <end position="534"/>
    </location>
</feature>
<proteinExistence type="inferred from homology"/>
<dbReference type="OMA" id="QESMKQP"/>
<comment type="similarity">
    <text evidence="2">Belongs to the amino acid/polyamine transporter 2 family.</text>
</comment>
<feature type="transmembrane region" description="Helical" evidence="7">
    <location>
        <begin position="656"/>
        <end position="674"/>
    </location>
</feature>
<feature type="transmembrane region" description="Helical" evidence="7">
    <location>
        <begin position="398"/>
        <end position="418"/>
    </location>
</feature>
<feature type="compositionally biased region" description="Polar residues" evidence="6">
    <location>
        <begin position="88"/>
        <end position="98"/>
    </location>
</feature>
<dbReference type="STRING" id="1220162.K1VNQ3"/>
<feature type="transmembrane region" description="Helical" evidence="7">
    <location>
        <begin position="623"/>
        <end position="644"/>
    </location>
</feature>
<keyword evidence="3 7" id="KW-0812">Transmembrane</keyword>
<evidence type="ECO:0000256" key="5">
    <source>
        <dbReference type="ARBA" id="ARBA00023136"/>
    </source>
</evidence>
<name>K1VNQ3_TRIAC</name>
<dbReference type="GO" id="GO:0005774">
    <property type="term" value="C:vacuolar membrane"/>
    <property type="evidence" value="ECO:0007669"/>
    <property type="project" value="TreeGrafter"/>
</dbReference>
<dbReference type="OrthoDB" id="1684102at2759"/>
<evidence type="ECO:0000256" key="6">
    <source>
        <dbReference type="SAM" id="MobiDB-lite"/>
    </source>
</evidence>
<feature type="transmembrane region" description="Helical" evidence="7">
    <location>
        <begin position="600"/>
        <end position="617"/>
    </location>
</feature>
<feature type="transmembrane region" description="Helical" evidence="7">
    <location>
        <begin position="433"/>
        <end position="454"/>
    </location>
</feature>
<feature type="transmembrane region" description="Helical" evidence="7">
    <location>
        <begin position="558"/>
        <end position="579"/>
    </location>
</feature>
<evidence type="ECO:0000256" key="7">
    <source>
        <dbReference type="SAM" id="Phobius"/>
    </source>
</evidence>
<feature type="compositionally biased region" description="Polar residues" evidence="6">
    <location>
        <begin position="1"/>
        <end position="11"/>
    </location>
</feature>
<dbReference type="PANTHER" id="PTHR22950">
    <property type="entry name" value="AMINO ACID TRANSPORTER"/>
    <property type="match status" value="1"/>
</dbReference>